<dbReference type="InterPro" id="IPR007204">
    <property type="entry name" value="ARPC3"/>
</dbReference>
<organism evidence="7 8">
    <name type="scientific">Psophocarpus tetragonolobus</name>
    <name type="common">Winged bean</name>
    <name type="synonym">Dolichos tetragonolobus</name>
    <dbReference type="NCBI Taxonomy" id="3891"/>
    <lineage>
        <taxon>Eukaryota</taxon>
        <taxon>Viridiplantae</taxon>
        <taxon>Streptophyta</taxon>
        <taxon>Embryophyta</taxon>
        <taxon>Tracheophyta</taxon>
        <taxon>Spermatophyta</taxon>
        <taxon>Magnoliopsida</taxon>
        <taxon>eudicotyledons</taxon>
        <taxon>Gunneridae</taxon>
        <taxon>Pentapetalae</taxon>
        <taxon>rosids</taxon>
        <taxon>fabids</taxon>
        <taxon>Fabales</taxon>
        <taxon>Fabaceae</taxon>
        <taxon>Papilionoideae</taxon>
        <taxon>50 kb inversion clade</taxon>
        <taxon>NPAAA clade</taxon>
        <taxon>indigoferoid/millettioid clade</taxon>
        <taxon>Phaseoleae</taxon>
        <taxon>Psophocarpus</taxon>
    </lineage>
</organism>
<evidence type="ECO:0000313" key="8">
    <source>
        <dbReference type="Proteomes" id="UP001386955"/>
    </source>
</evidence>
<evidence type="ECO:0000256" key="2">
    <source>
        <dbReference type="ARBA" id="ARBA00010856"/>
    </source>
</evidence>
<reference evidence="7 8" key="1">
    <citation type="submission" date="2024-01" db="EMBL/GenBank/DDBJ databases">
        <title>The genomes of 5 underutilized Papilionoideae crops provide insights into root nodulation and disease resistanc.</title>
        <authorList>
            <person name="Jiang F."/>
        </authorList>
    </citation>
    <scope>NUCLEOTIDE SEQUENCE [LARGE SCALE GENOMIC DNA]</scope>
    <source>
        <strain evidence="7">DUOXIRENSHENG_FW03</strain>
        <tissue evidence="7">Leaves</tissue>
    </source>
</reference>
<dbReference type="EMBL" id="JAYMYS010000006">
    <property type="protein sequence ID" value="KAK7388602.1"/>
    <property type="molecule type" value="Genomic_DNA"/>
</dbReference>
<keyword evidence="3" id="KW-0963">Cytoplasm</keyword>
<evidence type="ECO:0000256" key="3">
    <source>
        <dbReference type="ARBA" id="ARBA00022490"/>
    </source>
</evidence>
<dbReference type="GO" id="GO:0034314">
    <property type="term" value="P:Arp2/3 complex-mediated actin nucleation"/>
    <property type="evidence" value="ECO:0007669"/>
    <property type="project" value="InterPro"/>
</dbReference>
<dbReference type="SUPFAM" id="SSF69060">
    <property type="entry name" value="Arp2/3 complex 21 kDa subunit ARPC3"/>
    <property type="match status" value="1"/>
</dbReference>
<evidence type="ECO:0000313" key="7">
    <source>
        <dbReference type="EMBL" id="KAK7388602.1"/>
    </source>
</evidence>
<evidence type="ECO:0000256" key="5">
    <source>
        <dbReference type="ARBA" id="ARBA00023212"/>
    </source>
</evidence>
<dbReference type="GO" id="GO:0005885">
    <property type="term" value="C:Arp2/3 protein complex"/>
    <property type="evidence" value="ECO:0007669"/>
    <property type="project" value="InterPro"/>
</dbReference>
<dbReference type="Gene3D" id="1.10.1760.10">
    <property type="entry name" value="Actin-related protein 2/3 complex subunit 3"/>
    <property type="match status" value="1"/>
</dbReference>
<comment type="caution">
    <text evidence="7">The sequence shown here is derived from an EMBL/GenBank/DDBJ whole genome shotgun (WGS) entry which is preliminary data.</text>
</comment>
<keyword evidence="5" id="KW-0206">Cytoskeleton</keyword>
<comment type="similarity">
    <text evidence="2">Belongs to the ARPC3 family.</text>
</comment>
<evidence type="ECO:0000256" key="4">
    <source>
        <dbReference type="ARBA" id="ARBA00023203"/>
    </source>
</evidence>
<accession>A0AAN9XDU7</accession>
<dbReference type="GO" id="GO:0003779">
    <property type="term" value="F:actin binding"/>
    <property type="evidence" value="ECO:0007669"/>
    <property type="project" value="UniProtKB-KW"/>
</dbReference>
<sequence length="401" mass="44617">MYVPIVFLPSFLRAFGVAIEFLRANIVVIVATADMVHHSSFVNEDGVSIACGCPLLPLKSHIKGLAPVSDQGLTHIVDEAITFFRANVFFRNFDKLLIYLTFCINVALKRLEGCRTLAKGTKAIINLGLKKVPVPGDSSFPFPGLFPLPQSHKEAVLLRIVQKLFEADKGRNKWEKRKRGWRGNNEIESGNRNGNSSFIHKTLNGGERGVYYFTLISNQIRTKPFDLSSFSHLRTVLAMELQIPIHTVFQIPSLLQAVAADTVLAAAQSIALIGYLLTNVTNPVSPMDGRFPLENLFGRKHAYLENKNSETEDDDDGDEDDEDGHDEDDDGDDEEFSGEEGEEDGDPEDDPGTNGEGSEEEDDDDDDNGDEEDDDDGEDEEDDDEEDEEEELPQPPSKKRK</sequence>
<keyword evidence="4" id="KW-0009">Actin-binding</keyword>
<keyword evidence="8" id="KW-1185">Reference proteome</keyword>
<feature type="compositionally biased region" description="Acidic residues" evidence="6">
    <location>
        <begin position="311"/>
        <end position="392"/>
    </location>
</feature>
<dbReference type="GO" id="GO:0030833">
    <property type="term" value="P:regulation of actin filament polymerization"/>
    <property type="evidence" value="ECO:0007669"/>
    <property type="project" value="InterPro"/>
</dbReference>
<dbReference type="AlphaFoldDB" id="A0AAN9XDU7"/>
<evidence type="ECO:0000256" key="6">
    <source>
        <dbReference type="SAM" id="MobiDB-lite"/>
    </source>
</evidence>
<proteinExistence type="inferred from homology"/>
<name>A0AAN9XDU7_PSOTE</name>
<dbReference type="Proteomes" id="UP001386955">
    <property type="component" value="Unassembled WGS sequence"/>
</dbReference>
<dbReference type="InterPro" id="IPR036753">
    <property type="entry name" value="ARPC3_sf"/>
</dbReference>
<feature type="region of interest" description="Disordered" evidence="6">
    <location>
        <begin position="304"/>
        <end position="401"/>
    </location>
</feature>
<protein>
    <submittedName>
        <fullName evidence="7">Uncharacterized protein</fullName>
    </submittedName>
</protein>
<gene>
    <name evidence="7" type="ORF">VNO78_23424</name>
</gene>
<dbReference type="PANTHER" id="PTHR12391">
    <property type="entry name" value="ARP2/3 COMPLEX 21 KD SUBUNIT"/>
    <property type="match status" value="1"/>
</dbReference>
<evidence type="ECO:0000256" key="1">
    <source>
        <dbReference type="ARBA" id="ARBA00004245"/>
    </source>
</evidence>
<dbReference type="Pfam" id="PF04062">
    <property type="entry name" value="P21-Arc"/>
    <property type="match status" value="1"/>
</dbReference>
<comment type="subcellular location">
    <subcellularLocation>
        <location evidence="1">Cytoplasm</location>
        <location evidence="1">Cytoskeleton</location>
    </subcellularLocation>
</comment>